<keyword evidence="7" id="KW-0418">Kinase</keyword>
<dbReference type="SMART" id="SM00387">
    <property type="entry name" value="HATPase_c"/>
    <property type="match status" value="1"/>
</dbReference>
<dbReference type="SMART" id="SM00304">
    <property type="entry name" value="HAMP"/>
    <property type="match status" value="1"/>
</dbReference>
<dbReference type="SMART" id="SM00388">
    <property type="entry name" value="HisKA"/>
    <property type="match status" value="1"/>
</dbReference>
<reference evidence="14 15" key="1">
    <citation type="submission" date="2019-07" db="EMBL/GenBank/DDBJ databases">
        <title>Whole genome shotgun sequence of Deinococcus cellulosilyticus NBRC 106333.</title>
        <authorList>
            <person name="Hosoyama A."/>
            <person name="Uohara A."/>
            <person name="Ohji S."/>
            <person name="Ichikawa N."/>
        </authorList>
    </citation>
    <scope>NUCLEOTIDE SEQUENCE [LARGE SCALE GENOMIC DNA]</scope>
    <source>
        <strain evidence="14 15">NBRC 106333</strain>
    </source>
</reference>
<dbReference type="AlphaFoldDB" id="A0A511MYE0"/>
<evidence type="ECO:0000256" key="8">
    <source>
        <dbReference type="ARBA" id="ARBA00022989"/>
    </source>
</evidence>
<evidence type="ECO:0000256" key="1">
    <source>
        <dbReference type="ARBA" id="ARBA00000085"/>
    </source>
</evidence>
<dbReference type="Gene3D" id="1.10.287.130">
    <property type="match status" value="1"/>
</dbReference>
<dbReference type="PROSITE" id="PS50885">
    <property type="entry name" value="HAMP"/>
    <property type="match status" value="1"/>
</dbReference>
<feature type="domain" description="HAMP" evidence="13">
    <location>
        <begin position="191"/>
        <end position="245"/>
    </location>
</feature>
<dbReference type="SUPFAM" id="SSF158472">
    <property type="entry name" value="HAMP domain-like"/>
    <property type="match status" value="1"/>
</dbReference>
<evidence type="ECO:0000313" key="14">
    <source>
        <dbReference type="EMBL" id="GEM45602.1"/>
    </source>
</evidence>
<evidence type="ECO:0000256" key="7">
    <source>
        <dbReference type="ARBA" id="ARBA00022777"/>
    </source>
</evidence>
<accession>A0A511MYE0</accession>
<dbReference type="GO" id="GO:0000155">
    <property type="term" value="F:phosphorelay sensor kinase activity"/>
    <property type="evidence" value="ECO:0007669"/>
    <property type="project" value="InterPro"/>
</dbReference>
<dbReference type="InterPro" id="IPR003660">
    <property type="entry name" value="HAMP_dom"/>
</dbReference>
<dbReference type="OrthoDB" id="112712at2"/>
<dbReference type="CDD" id="cd00075">
    <property type="entry name" value="HATPase"/>
    <property type="match status" value="1"/>
</dbReference>
<evidence type="ECO:0000256" key="10">
    <source>
        <dbReference type="ARBA" id="ARBA00023136"/>
    </source>
</evidence>
<gene>
    <name evidence="14" type="ORF">DC3_12370</name>
</gene>
<dbReference type="GO" id="GO:0005886">
    <property type="term" value="C:plasma membrane"/>
    <property type="evidence" value="ECO:0007669"/>
    <property type="project" value="TreeGrafter"/>
</dbReference>
<dbReference type="SUPFAM" id="SSF47384">
    <property type="entry name" value="Homodimeric domain of signal transducing histidine kinase"/>
    <property type="match status" value="1"/>
</dbReference>
<dbReference type="PANTHER" id="PTHR45436:SF5">
    <property type="entry name" value="SENSOR HISTIDINE KINASE TRCS"/>
    <property type="match status" value="1"/>
</dbReference>
<proteinExistence type="predicted"/>
<sequence>MPRASLSPLLLRQGMLCGALLLFSLLCWGLYAKNQRQDMDRLLILTASQVQAGLETAGPVYLQHLPAVDLQVLWYGPEGLVVARSGPSPNPTLRPTRPQQGLIRALPWWMEHLPSLQKKPVLTEGATLRTLEVQGERWRSLTWSFAGQQVLEVRFPLMQMEQAQRVLLVVMLTLTLLMCVLMGVILQRTTRRVLAPLRDLTRTADRIARSRDLSQRVSSFPHQDELGDLSSTLNQMLDNLEWAVKAQRQFVAEASHELRTPITIVRGNLELLQRYPTMLPEQRDAILHDALLEMSRLGRLVEDLLTVAKKDAGLKLLLGQVHYSEVVVEAVRNAQKLKSEQHLSLIQDTDLWVKGDRDRLSQLLLILLDNALKYTPQGGHITVQVTGQAGWVTTVVQDTGVGMTPEEVRQVFERFFRAEHAREHNPTGSGLGLPIAHWIVEQHGGTVDVQSEVGKGTQVTFTLPMWTAGHANA</sequence>
<dbReference type="InterPro" id="IPR036890">
    <property type="entry name" value="HATPase_C_sf"/>
</dbReference>
<dbReference type="SUPFAM" id="SSF55874">
    <property type="entry name" value="ATPase domain of HSP90 chaperone/DNA topoisomerase II/histidine kinase"/>
    <property type="match status" value="1"/>
</dbReference>
<protein>
    <recommendedName>
        <fullName evidence="3">histidine kinase</fullName>
        <ecNumber evidence="3">2.7.13.3</ecNumber>
    </recommendedName>
</protein>
<dbReference type="Pfam" id="PF00512">
    <property type="entry name" value="HisKA"/>
    <property type="match status" value="1"/>
</dbReference>
<evidence type="ECO:0000256" key="11">
    <source>
        <dbReference type="SAM" id="Phobius"/>
    </source>
</evidence>
<evidence type="ECO:0000259" key="12">
    <source>
        <dbReference type="PROSITE" id="PS50109"/>
    </source>
</evidence>
<dbReference type="InterPro" id="IPR004358">
    <property type="entry name" value="Sig_transdc_His_kin-like_C"/>
</dbReference>
<evidence type="ECO:0000256" key="9">
    <source>
        <dbReference type="ARBA" id="ARBA00023012"/>
    </source>
</evidence>
<dbReference type="PROSITE" id="PS50109">
    <property type="entry name" value="HIS_KIN"/>
    <property type="match status" value="1"/>
</dbReference>
<dbReference type="InterPro" id="IPR003594">
    <property type="entry name" value="HATPase_dom"/>
</dbReference>
<dbReference type="Pfam" id="PF02518">
    <property type="entry name" value="HATPase_c"/>
    <property type="match status" value="1"/>
</dbReference>
<keyword evidence="9" id="KW-0902">Two-component regulatory system</keyword>
<dbReference type="PRINTS" id="PR00344">
    <property type="entry name" value="BCTRLSENSOR"/>
</dbReference>
<evidence type="ECO:0000256" key="4">
    <source>
        <dbReference type="ARBA" id="ARBA00022553"/>
    </source>
</evidence>
<dbReference type="CDD" id="cd06225">
    <property type="entry name" value="HAMP"/>
    <property type="match status" value="1"/>
</dbReference>
<keyword evidence="4" id="KW-0597">Phosphoprotein</keyword>
<dbReference type="EMBL" id="BJXB01000004">
    <property type="protein sequence ID" value="GEM45602.1"/>
    <property type="molecule type" value="Genomic_DNA"/>
</dbReference>
<organism evidence="14 15">
    <name type="scientific">Deinococcus cellulosilyticus (strain DSM 18568 / NBRC 106333 / KACC 11606 / 5516J-15)</name>
    <dbReference type="NCBI Taxonomy" id="1223518"/>
    <lineage>
        <taxon>Bacteria</taxon>
        <taxon>Thermotogati</taxon>
        <taxon>Deinococcota</taxon>
        <taxon>Deinococci</taxon>
        <taxon>Deinococcales</taxon>
        <taxon>Deinococcaceae</taxon>
        <taxon>Deinococcus</taxon>
    </lineage>
</organism>
<dbReference type="InterPro" id="IPR005467">
    <property type="entry name" value="His_kinase_dom"/>
</dbReference>
<evidence type="ECO:0000259" key="13">
    <source>
        <dbReference type="PROSITE" id="PS50885"/>
    </source>
</evidence>
<keyword evidence="6 11" id="KW-0812">Transmembrane</keyword>
<evidence type="ECO:0000313" key="15">
    <source>
        <dbReference type="Proteomes" id="UP000321306"/>
    </source>
</evidence>
<name>A0A511MYE0_DEIC1</name>
<dbReference type="InterPro" id="IPR050428">
    <property type="entry name" value="TCS_sensor_his_kinase"/>
</dbReference>
<evidence type="ECO:0000256" key="2">
    <source>
        <dbReference type="ARBA" id="ARBA00004370"/>
    </source>
</evidence>
<dbReference type="Gene3D" id="6.10.340.10">
    <property type="match status" value="1"/>
</dbReference>
<dbReference type="PANTHER" id="PTHR45436">
    <property type="entry name" value="SENSOR HISTIDINE KINASE YKOH"/>
    <property type="match status" value="1"/>
</dbReference>
<comment type="subcellular location">
    <subcellularLocation>
        <location evidence="2">Membrane</location>
    </subcellularLocation>
</comment>
<dbReference type="InterPro" id="IPR003661">
    <property type="entry name" value="HisK_dim/P_dom"/>
</dbReference>
<keyword evidence="10 11" id="KW-0472">Membrane</keyword>
<comment type="catalytic activity">
    <reaction evidence="1">
        <text>ATP + protein L-histidine = ADP + protein N-phospho-L-histidine.</text>
        <dbReference type="EC" id="2.7.13.3"/>
    </reaction>
</comment>
<keyword evidence="15" id="KW-1185">Reference proteome</keyword>
<comment type="caution">
    <text evidence="14">The sequence shown here is derived from an EMBL/GenBank/DDBJ whole genome shotgun (WGS) entry which is preliminary data.</text>
</comment>
<dbReference type="Proteomes" id="UP000321306">
    <property type="component" value="Unassembled WGS sequence"/>
</dbReference>
<evidence type="ECO:0000256" key="3">
    <source>
        <dbReference type="ARBA" id="ARBA00012438"/>
    </source>
</evidence>
<dbReference type="FunFam" id="3.30.565.10:FF:000006">
    <property type="entry name" value="Sensor histidine kinase WalK"/>
    <property type="match status" value="1"/>
</dbReference>
<evidence type="ECO:0000256" key="6">
    <source>
        <dbReference type="ARBA" id="ARBA00022692"/>
    </source>
</evidence>
<evidence type="ECO:0000256" key="5">
    <source>
        <dbReference type="ARBA" id="ARBA00022679"/>
    </source>
</evidence>
<dbReference type="CDD" id="cd00082">
    <property type="entry name" value="HisKA"/>
    <property type="match status" value="1"/>
</dbReference>
<dbReference type="Gene3D" id="3.30.565.10">
    <property type="entry name" value="Histidine kinase-like ATPase, C-terminal domain"/>
    <property type="match status" value="1"/>
</dbReference>
<feature type="domain" description="Histidine kinase" evidence="12">
    <location>
        <begin position="253"/>
        <end position="467"/>
    </location>
</feature>
<dbReference type="InterPro" id="IPR036097">
    <property type="entry name" value="HisK_dim/P_sf"/>
</dbReference>
<dbReference type="Pfam" id="PF00672">
    <property type="entry name" value="HAMP"/>
    <property type="match status" value="1"/>
</dbReference>
<dbReference type="EC" id="2.7.13.3" evidence="3"/>
<feature type="transmembrane region" description="Helical" evidence="11">
    <location>
        <begin position="166"/>
        <end position="186"/>
    </location>
</feature>
<keyword evidence="8 11" id="KW-1133">Transmembrane helix</keyword>
<dbReference type="FunFam" id="1.10.287.130:FF:000001">
    <property type="entry name" value="Two-component sensor histidine kinase"/>
    <property type="match status" value="1"/>
</dbReference>
<keyword evidence="5" id="KW-0808">Transferase</keyword>
<dbReference type="RefSeq" id="WP_146883056.1">
    <property type="nucleotide sequence ID" value="NZ_BJXB01000004.1"/>
</dbReference>